<keyword evidence="2" id="KW-0732">Signal</keyword>
<protein>
    <submittedName>
        <fullName evidence="3">Uncharacterized protein</fullName>
    </submittedName>
</protein>
<feature type="region of interest" description="Disordered" evidence="1">
    <location>
        <begin position="279"/>
        <end position="298"/>
    </location>
</feature>
<feature type="chain" id="PRO_5031051056" evidence="2">
    <location>
        <begin position="19"/>
        <end position="298"/>
    </location>
</feature>
<organism evidence="3">
    <name type="scientific">Noctiluca scintillans</name>
    <name type="common">Sea sparkle</name>
    <name type="synonym">Red tide dinoflagellate</name>
    <dbReference type="NCBI Taxonomy" id="2966"/>
    <lineage>
        <taxon>Eukaryota</taxon>
        <taxon>Sar</taxon>
        <taxon>Alveolata</taxon>
        <taxon>Dinophyceae</taxon>
        <taxon>Noctilucales</taxon>
        <taxon>Noctilucaceae</taxon>
        <taxon>Noctiluca</taxon>
    </lineage>
</organism>
<accession>A0A7S1A9C8</accession>
<proteinExistence type="predicted"/>
<feature type="region of interest" description="Disordered" evidence="1">
    <location>
        <begin position="210"/>
        <end position="255"/>
    </location>
</feature>
<evidence type="ECO:0000313" key="3">
    <source>
        <dbReference type="EMBL" id="CAD8846777.1"/>
    </source>
</evidence>
<evidence type="ECO:0000256" key="1">
    <source>
        <dbReference type="SAM" id="MobiDB-lite"/>
    </source>
</evidence>
<feature type="compositionally biased region" description="Basic residues" evidence="1">
    <location>
        <begin position="288"/>
        <end position="298"/>
    </location>
</feature>
<feature type="signal peptide" evidence="2">
    <location>
        <begin position="1"/>
        <end position="18"/>
    </location>
</feature>
<gene>
    <name evidence="3" type="ORF">NSCI0253_LOCUS21127</name>
</gene>
<name>A0A7S1A9C8_NOCSC</name>
<sequence>MAWLLLGVCFAHFFSCLAEHPCEAEVNVACPDTPGAELGRCLRNPEEHETPTALSSECTDFVALNLACAEDIESHCDDAFFTDDTTPCLTQWTDSSSLTQRCTSVMSWAVPQILEAEEEPVTDELGLSDEDYAEKMEWQAKRKAEREEAIKKLKEMKAVDAERERERVEKEKFKREDPEGYRLMIEQQEEDKRQATEFKRRERMMAAALERKRKEEAGITDEEEPKQAPKSKKPKKERTEEVPTKPGNSGGSWLKALGCLGLVAGASLLGYKVLVDMQKEAEENRPVKREKKNKKKHN</sequence>
<dbReference type="EMBL" id="HBFQ01029972">
    <property type="protein sequence ID" value="CAD8846777.1"/>
    <property type="molecule type" value="Transcribed_RNA"/>
</dbReference>
<dbReference type="AlphaFoldDB" id="A0A7S1A9C8"/>
<evidence type="ECO:0000256" key="2">
    <source>
        <dbReference type="SAM" id="SignalP"/>
    </source>
</evidence>
<reference evidence="3" key="1">
    <citation type="submission" date="2021-01" db="EMBL/GenBank/DDBJ databases">
        <authorList>
            <person name="Corre E."/>
            <person name="Pelletier E."/>
            <person name="Niang G."/>
            <person name="Scheremetjew M."/>
            <person name="Finn R."/>
            <person name="Kale V."/>
            <person name="Holt S."/>
            <person name="Cochrane G."/>
            <person name="Meng A."/>
            <person name="Brown T."/>
            <person name="Cohen L."/>
        </authorList>
    </citation>
    <scope>NUCLEOTIDE SEQUENCE</scope>
</reference>